<keyword evidence="12" id="KW-1185">Reference proteome</keyword>
<dbReference type="InterPro" id="IPR033724">
    <property type="entry name" value="PET_testin"/>
</dbReference>
<evidence type="ECO:0000256" key="6">
    <source>
        <dbReference type="ARBA" id="ARBA00023038"/>
    </source>
</evidence>
<dbReference type="SMART" id="SM00132">
    <property type="entry name" value="LIM"/>
    <property type="match status" value="3"/>
</dbReference>
<dbReference type="Pfam" id="PF00412">
    <property type="entry name" value="LIM"/>
    <property type="match status" value="3"/>
</dbReference>
<keyword evidence="2" id="KW-0963">Cytoplasm</keyword>
<dbReference type="PROSITE" id="PS00478">
    <property type="entry name" value="LIM_DOMAIN_1"/>
    <property type="match status" value="2"/>
</dbReference>
<dbReference type="GO" id="GO:0005737">
    <property type="term" value="C:cytoplasm"/>
    <property type="evidence" value="ECO:0007669"/>
    <property type="project" value="UniProtKB-SubCell"/>
</dbReference>
<evidence type="ECO:0000259" key="10">
    <source>
        <dbReference type="PROSITE" id="PS51303"/>
    </source>
</evidence>
<keyword evidence="4" id="KW-0677">Repeat</keyword>
<dbReference type="PANTHER" id="PTHR24211:SF22">
    <property type="entry name" value="TESTIN"/>
    <property type="match status" value="1"/>
</dbReference>
<reference evidence="11" key="1">
    <citation type="submission" date="2021-11" db="EMBL/GenBank/DDBJ databases">
        <authorList>
            <person name="Schell T."/>
        </authorList>
    </citation>
    <scope>NUCLEOTIDE SEQUENCE</scope>
    <source>
        <strain evidence="11">M5</strain>
    </source>
</reference>
<dbReference type="InterPro" id="IPR047120">
    <property type="entry name" value="Pk/Esn/Tes"/>
</dbReference>
<evidence type="ECO:0000256" key="7">
    <source>
        <dbReference type="PROSITE-ProRule" id="PRU00125"/>
    </source>
</evidence>
<dbReference type="Gene3D" id="2.10.110.10">
    <property type="entry name" value="Cysteine Rich Protein"/>
    <property type="match status" value="3"/>
</dbReference>
<dbReference type="InterPro" id="IPR010442">
    <property type="entry name" value="PET_domain"/>
</dbReference>
<feature type="domain" description="PET" evidence="10">
    <location>
        <begin position="113"/>
        <end position="221"/>
    </location>
</feature>
<gene>
    <name evidence="11" type="ORF">DGAL_LOCUS3881</name>
</gene>
<dbReference type="EMBL" id="CAKKLH010000059">
    <property type="protein sequence ID" value="CAH0101547.1"/>
    <property type="molecule type" value="Genomic_DNA"/>
</dbReference>
<evidence type="ECO:0000256" key="1">
    <source>
        <dbReference type="ARBA" id="ARBA00004496"/>
    </source>
</evidence>
<evidence type="ECO:0000256" key="4">
    <source>
        <dbReference type="ARBA" id="ARBA00022737"/>
    </source>
</evidence>
<evidence type="ECO:0000313" key="11">
    <source>
        <dbReference type="EMBL" id="CAH0101547.1"/>
    </source>
</evidence>
<evidence type="ECO:0008006" key="13">
    <source>
        <dbReference type="Google" id="ProtNLM"/>
    </source>
</evidence>
<dbReference type="CDD" id="cd09829">
    <property type="entry name" value="PET_testin"/>
    <property type="match status" value="1"/>
</dbReference>
<dbReference type="AlphaFoldDB" id="A0A8J2WCJ5"/>
<evidence type="ECO:0000256" key="8">
    <source>
        <dbReference type="SAM" id="MobiDB-lite"/>
    </source>
</evidence>
<evidence type="ECO:0000256" key="2">
    <source>
        <dbReference type="ARBA" id="ARBA00022490"/>
    </source>
</evidence>
<sequence>MAAVPIQGMSLLNLENKTRQQPKIAHEQGAGSQCTKCGPKCPGMDLHFWRKICRNCRCGKEMHNVTDEDPSIRLIRLLAVNPFQMKMDLELHQGANQEPVVAINNRPSQLNFNSPAMTAGSSAADAPPSSPLDWIPPTSDSQLAVKYMEQLPLAKQPITGSQAAVDRKIALDRQLPLHDLDPEQCSNLSANEKRKMEEYVKNVQQFVVGQGLIQECPPRIGKLPPPPPQLDRILGEKVNHLHLKDAKPRAVPSFVTAKPFVKADAHPSAEQIKRMSTKPHAGESFEDLPPPPPDMLMDPVLPPLQTPPPPPPEVPEQSSQKRPQDPVREFFDFLDEQEGKKLPGKLKSPFLHPAPAGATSGSYNTTACRPFGSSSPGTSPNLNQRHLKVVAPSSGGGTGSRGSSPRLGESTGMKLPNNNNNNSGTRRLLTTDFDYFPEETKSQNNNSNRVVPAPINNNNNNNNPSPSTQRRPSVQQHQPCGQDNGGKYVTGQIPQQQQQQEMLLQDPEGHQQIGSWCCRKCSQPIEAGTVAIFAERAGSDKCWHPQCFVCSICHEMLADLIYFFVDDDVFCGRHYAEKMKIPRCKACDELIFAPEYTSAENASWHMDHFCCWICDTPLAGHQYTPIDGQPHCLDCYQKKYGKDCYECHQPIRAEETRVSHGEMNWHNRANCFKCRQCQVSMMNRQFILKNGQIYCSRECVVQYAQCQAQSVLV</sequence>
<feature type="domain" description="LIM zinc-binding" evidence="9">
    <location>
        <begin position="582"/>
        <end position="642"/>
    </location>
</feature>
<accession>A0A8J2WCJ5</accession>
<comment type="subcellular location">
    <subcellularLocation>
        <location evidence="1">Cytoplasm</location>
    </subcellularLocation>
</comment>
<evidence type="ECO:0000313" key="12">
    <source>
        <dbReference type="Proteomes" id="UP000789390"/>
    </source>
</evidence>
<feature type="compositionally biased region" description="Polar residues" evidence="8">
    <location>
        <begin position="359"/>
        <end position="384"/>
    </location>
</feature>
<dbReference type="CDD" id="cd09340">
    <property type="entry name" value="LIM1_Testin_like"/>
    <property type="match status" value="1"/>
</dbReference>
<dbReference type="InterPro" id="IPR001781">
    <property type="entry name" value="Znf_LIM"/>
</dbReference>
<dbReference type="SUPFAM" id="SSF57716">
    <property type="entry name" value="Glucocorticoid receptor-like (DNA-binding domain)"/>
    <property type="match status" value="2"/>
</dbReference>
<dbReference type="Proteomes" id="UP000789390">
    <property type="component" value="Unassembled WGS sequence"/>
</dbReference>
<feature type="compositionally biased region" description="Polar residues" evidence="8">
    <location>
        <begin position="464"/>
        <end position="481"/>
    </location>
</feature>
<dbReference type="PROSITE" id="PS51303">
    <property type="entry name" value="PET"/>
    <property type="match status" value="1"/>
</dbReference>
<dbReference type="GO" id="GO:0008270">
    <property type="term" value="F:zinc ion binding"/>
    <property type="evidence" value="ECO:0007669"/>
    <property type="project" value="InterPro"/>
</dbReference>
<dbReference type="FunFam" id="2.10.110.10:FF:000005">
    <property type="entry name" value="Testin isoform 1"/>
    <property type="match status" value="1"/>
</dbReference>
<proteinExistence type="predicted"/>
<evidence type="ECO:0000256" key="5">
    <source>
        <dbReference type="ARBA" id="ARBA00022833"/>
    </source>
</evidence>
<dbReference type="CDD" id="cd09341">
    <property type="entry name" value="LIM2_Testin_like"/>
    <property type="match status" value="1"/>
</dbReference>
<dbReference type="PANTHER" id="PTHR24211">
    <property type="entry name" value="LIM DOMAIN-CONTAINING PROTEIN"/>
    <property type="match status" value="1"/>
</dbReference>
<keyword evidence="3 7" id="KW-0479">Metal-binding</keyword>
<feature type="domain" description="LIM zinc-binding" evidence="9">
    <location>
        <begin position="516"/>
        <end position="581"/>
    </location>
</feature>
<feature type="region of interest" description="Disordered" evidence="8">
    <location>
        <begin position="341"/>
        <end position="506"/>
    </location>
</feature>
<dbReference type="OrthoDB" id="10069167at2759"/>
<evidence type="ECO:0000259" key="9">
    <source>
        <dbReference type="PROSITE" id="PS50023"/>
    </source>
</evidence>
<name>A0A8J2WCJ5_9CRUS</name>
<evidence type="ECO:0000256" key="3">
    <source>
        <dbReference type="ARBA" id="ARBA00022723"/>
    </source>
</evidence>
<feature type="compositionally biased region" description="Pro residues" evidence="8">
    <location>
        <begin position="288"/>
        <end position="314"/>
    </location>
</feature>
<keyword evidence="6 7" id="KW-0440">LIM domain</keyword>
<feature type="region of interest" description="Disordered" evidence="8">
    <location>
        <begin position="262"/>
        <end position="324"/>
    </location>
</feature>
<comment type="caution">
    <text evidence="11">The sequence shown here is derived from an EMBL/GenBank/DDBJ whole genome shotgun (WGS) entry which is preliminary data.</text>
</comment>
<protein>
    <recommendedName>
        <fullName evidence="13">Testin</fullName>
    </recommendedName>
</protein>
<keyword evidence="5 7" id="KW-0862">Zinc</keyword>
<dbReference type="PROSITE" id="PS50023">
    <property type="entry name" value="LIM_DOMAIN_2"/>
    <property type="match status" value="2"/>
</dbReference>
<organism evidence="11 12">
    <name type="scientific">Daphnia galeata</name>
    <dbReference type="NCBI Taxonomy" id="27404"/>
    <lineage>
        <taxon>Eukaryota</taxon>
        <taxon>Metazoa</taxon>
        <taxon>Ecdysozoa</taxon>
        <taxon>Arthropoda</taxon>
        <taxon>Crustacea</taxon>
        <taxon>Branchiopoda</taxon>
        <taxon>Diplostraca</taxon>
        <taxon>Cladocera</taxon>
        <taxon>Anomopoda</taxon>
        <taxon>Daphniidae</taxon>
        <taxon>Daphnia</taxon>
    </lineage>
</organism>
<dbReference type="Pfam" id="PF06297">
    <property type="entry name" value="PET"/>
    <property type="match status" value="1"/>
</dbReference>
<feature type="compositionally biased region" description="Basic and acidic residues" evidence="8">
    <location>
        <begin position="262"/>
        <end position="273"/>
    </location>
</feature>